<dbReference type="Proteomes" id="UP000663889">
    <property type="component" value="Unassembled WGS sequence"/>
</dbReference>
<organism evidence="2 3">
    <name type="scientific">Rotaria sordida</name>
    <dbReference type="NCBI Taxonomy" id="392033"/>
    <lineage>
        <taxon>Eukaryota</taxon>
        <taxon>Metazoa</taxon>
        <taxon>Spiralia</taxon>
        <taxon>Gnathifera</taxon>
        <taxon>Rotifera</taxon>
        <taxon>Eurotatoria</taxon>
        <taxon>Bdelloidea</taxon>
        <taxon>Philodinida</taxon>
        <taxon>Philodinidae</taxon>
        <taxon>Rotaria</taxon>
    </lineage>
</organism>
<feature type="non-terminal residue" evidence="2">
    <location>
        <position position="1"/>
    </location>
</feature>
<comment type="caution">
    <text evidence="2">The sequence shown here is derived from an EMBL/GenBank/DDBJ whole genome shotgun (WGS) entry which is preliminary data.</text>
</comment>
<dbReference type="EMBL" id="CAJNOU010000885">
    <property type="protein sequence ID" value="CAF1108878.1"/>
    <property type="molecule type" value="Genomic_DNA"/>
</dbReference>
<reference evidence="2" key="1">
    <citation type="submission" date="2021-02" db="EMBL/GenBank/DDBJ databases">
        <authorList>
            <person name="Nowell W R."/>
        </authorList>
    </citation>
    <scope>NUCLEOTIDE SEQUENCE</scope>
</reference>
<evidence type="ECO:0000313" key="2">
    <source>
        <dbReference type="EMBL" id="CAF1108878.1"/>
    </source>
</evidence>
<dbReference type="AlphaFoldDB" id="A0A814PPQ4"/>
<sequence length="68" mass="7721">MQQPAAWVVFGAFGTTIVYKNNQQSTLIQKKTDWLYSQKYDRQNASIKRSIERSTSQQFGGHGHESAA</sequence>
<feature type="compositionally biased region" description="Polar residues" evidence="1">
    <location>
        <begin position="45"/>
        <end position="59"/>
    </location>
</feature>
<feature type="region of interest" description="Disordered" evidence="1">
    <location>
        <begin position="45"/>
        <end position="68"/>
    </location>
</feature>
<evidence type="ECO:0000313" key="3">
    <source>
        <dbReference type="Proteomes" id="UP000663889"/>
    </source>
</evidence>
<protein>
    <submittedName>
        <fullName evidence="2">Uncharacterized protein</fullName>
    </submittedName>
</protein>
<evidence type="ECO:0000256" key="1">
    <source>
        <dbReference type="SAM" id="MobiDB-lite"/>
    </source>
</evidence>
<accession>A0A814PPQ4</accession>
<gene>
    <name evidence="2" type="ORF">SEV965_LOCUS16272</name>
</gene>
<proteinExistence type="predicted"/>
<name>A0A814PPQ4_9BILA</name>